<evidence type="ECO:0000259" key="1">
    <source>
        <dbReference type="Pfam" id="PF02464"/>
    </source>
</evidence>
<proteinExistence type="predicted"/>
<keyword evidence="3" id="KW-1185">Reference proteome</keyword>
<gene>
    <name evidence="2" type="ORF">D6851_17065</name>
</gene>
<name>A0A420E9C0_9SPHN</name>
<reference evidence="2 3" key="1">
    <citation type="submission" date="2018-09" db="EMBL/GenBank/DDBJ databases">
        <title>Altererythrobacter spongiae sp. nov., isolated from a marine sponge.</title>
        <authorList>
            <person name="Zhuang L."/>
            <person name="Luo L."/>
        </authorList>
    </citation>
    <scope>NUCLEOTIDE SEQUENCE [LARGE SCALE GENOMIC DNA]</scope>
    <source>
        <strain evidence="2 3">HN-Y73</strain>
    </source>
</reference>
<dbReference type="InterPro" id="IPR036653">
    <property type="entry name" value="CinA-like_C"/>
</dbReference>
<feature type="domain" description="CinA C-terminal" evidence="1">
    <location>
        <begin position="1"/>
        <end position="74"/>
    </location>
</feature>
<dbReference type="Gene3D" id="3.90.950.20">
    <property type="entry name" value="CinA-like"/>
    <property type="match status" value="1"/>
</dbReference>
<dbReference type="AlphaFoldDB" id="A0A420E9C0"/>
<dbReference type="EMBL" id="RAPF01000018">
    <property type="protein sequence ID" value="RKF15987.1"/>
    <property type="molecule type" value="Genomic_DNA"/>
</dbReference>
<dbReference type="Proteomes" id="UP000284395">
    <property type="component" value="Unassembled WGS sequence"/>
</dbReference>
<dbReference type="SUPFAM" id="SSF142433">
    <property type="entry name" value="CinA-like"/>
    <property type="match status" value="1"/>
</dbReference>
<dbReference type="Pfam" id="PF02464">
    <property type="entry name" value="CinA"/>
    <property type="match status" value="1"/>
</dbReference>
<protein>
    <recommendedName>
        <fullName evidence="1">CinA C-terminal domain-containing protein</fullName>
    </recommendedName>
</protein>
<sequence length="77" mass="8257">MAECALASCDAHFALSVTGFAGPAGPRDEEGLDHIAVASTHRHSAHEKHHFGAQERDQIRQKALVAALTLLANQMEI</sequence>
<evidence type="ECO:0000313" key="3">
    <source>
        <dbReference type="Proteomes" id="UP000284395"/>
    </source>
</evidence>
<dbReference type="InterPro" id="IPR008136">
    <property type="entry name" value="CinA_C"/>
</dbReference>
<comment type="caution">
    <text evidence="2">The sequence shown here is derived from an EMBL/GenBank/DDBJ whole genome shotgun (WGS) entry which is preliminary data.</text>
</comment>
<organism evidence="2 3">
    <name type="scientific">Altericroceibacterium spongiae</name>
    <dbReference type="NCBI Taxonomy" id="2320269"/>
    <lineage>
        <taxon>Bacteria</taxon>
        <taxon>Pseudomonadati</taxon>
        <taxon>Pseudomonadota</taxon>
        <taxon>Alphaproteobacteria</taxon>
        <taxon>Sphingomonadales</taxon>
        <taxon>Erythrobacteraceae</taxon>
        <taxon>Altericroceibacterium</taxon>
    </lineage>
</organism>
<dbReference type="OrthoDB" id="9801454at2"/>
<accession>A0A420E9C0</accession>
<evidence type="ECO:0000313" key="2">
    <source>
        <dbReference type="EMBL" id="RKF15987.1"/>
    </source>
</evidence>